<dbReference type="UniPathway" id="UPA00139">
    <property type="reaction ID" value="UER00341"/>
</dbReference>
<dbReference type="InterPro" id="IPR036663">
    <property type="entry name" value="Fumarylacetoacetase_C_sf"/>
</dbReference>
<dbReference type="EC" id="3.7.1.2" evidence="4 15"/>
<dbReference type="EMBL" id="HAAD01005088">
    <property type="protein sequence ID" value="CDG71320.1"/>
    <property type="molecule type" value="mRNA"/>
</dbReference>
<keyword evidence="9 14" id="KW-0460">Magnesium</keyword>
<feature type="binding site" evidence="14">
    <location>
        <position position="282"/>
    </location>
    <ligand>
        <name>Mg(2+)</name>
        <dbReference type="ChEBI" id="CHEBI:18420"/>
    </ligand>
</feature>
<evidence type="ECO:0000256" key="8">
    <source>
        <dbReference type="ARBA" id="ARBA00022837"/>
    </source>
</evidence>
<protein>
    <recommendedName>
        <fullName evidence="5 15">Fumarylacetoacetase</fullName>
        <ecNumber evidence="4 15">3.7.1.2</ecNumber>
    </recommendedName>
    <alternativeName>
        <fullName evidence="15">Fumarylacetoacetate hydrolase</fullName>
    </alternativeName>
</protein>
<dbReference type="Gene3D" id="2.30.30.230">
    <property type="entry name" value="Fumarylacetoacetase, N-terminal domain"/>
    <property type="match status" value="1"/>
</dbReference>
<dbReference type="GO" id="GO:0006572">
    <property type="term" value="P:L-tyrosine catabolic process"/>
    <property type="evidence" value="ECO:0007669"/>
    <property type="project" value="UniProtKB-UniRule"/>
</dbReference>
<evidence type="ECO:0000313" key="18">
    <source>
        <dbReference type="EMBL" id="CDG71320.1"/>
    </source>
</evidence>
<evidence type="ECO:0000256" key="1">
    <source>
        <dbReference type="ARBA" id="ARBA00000353"/>
    </source>
</evidence>
<comment type="cofactor">
    <cofactor evidence="15">
        <name>Mg(2+)</name>
        <dbReference type="ChEBI" id="CHEBI:18420"/>
    </cofactor>
    <cofactor evidence="15">
        <name>Ca(2+)</name>
        <dbReference type="ChEBI" id="CHEBI:29108"/>
    </cofactor>
</comment>
<feature type="binding site" evidence="14">
    <location>
        <position position="152"/>
    </location>
    <ligand>
        <name>Ca(2+)</name>
        <dbReference type="ChEBI" id="CHEBI:29108"/>
    </ligand>
</feature>
<keyword evidence="7 15" id="KW-0378">Hydrolase</keyword>
<dbReference type="FunFam" id="2.30.30.230:FF:000001">
    <property type="entry name" value="Fumarylacetoacetase"/>
    <property type="match status" value="1"/>
</dbReference>
<dbReference type="GO" id="GO:0046872">
    <property type="term" value="F:metal ion binding"/>
    <property type="evidence" value="ECO:0007669"/>
    <property type="project" value="UniProtKB-UniRule"/>
</dbReference>
<dbReference type="GO" id="GO:0006559">
    <property type="term" value="P:L-phenylalanine catabolic process"/>
    <property type="evidence" value="ECO:0007669"/>
    <property type="project" value="UniProtKB-UniRule"/>
</dbReference>
<organism evidence="18">
    <name type="scientific">Hydra vulgaris</name>
    <name type="common">Hydra</name>
    <name type="synonym">Hydra attenuata</name>
    <dbReference type="NCBI Taxonomy" id="6087"/>
    <lineage>
        <taxon>Eukaryota</taxon>
        <taxon>Metazoa</taxon>
        <taxon>Cnidaria</taxon>
        <taxon>Hydrozoa</taxon>
        <taxon>Hydroidolina</taxon>
        <taxon>Anthoathecata</taxon>
        <taxon>Aplanulata</taxon>
        <taxon>Hydridae</taxon>
        <taxon>Hydra</taxon>
    </lineage>
</organism>
<evidence type="ECO:0000256" key="5">
    <source>
        <dbReference type="ARBA" id="ARBA00014741"/>
    </source>
</evidence>
<evidence type="ECO:0000259" key="16">
    <source>
        <dbReference type="Pfam" id="PF01557"/>
    </source>
</evidence>
<feature type="domain" description="Fumarylacetoacetase N-terminal" evidence="17">
    <location>
        <begin position="42"/>
        <end position="144"/>
    </location>
</feature>
<dbReference type="PANTHER" id="PTHR43069">
    <property type="entry name" value="FUMARYLACETOACETASE"/>
    <property type="match status" value="1"/>
</dbReference>
<feature type="binding site" evidence="13">
    <location>
        <position position="265"/>
    </location>
    <ligand>
        <name>substrate</name>
    </ligand>
</feature>
<dbReference type="Pfam" id="PF09298">
    <property type="entry name" value="FAA_hydrolase_N"/>
    <property type="match status" value="1"/>
</dbReference>
<gene>
    <name evidence="18" type="primary">FAH</name>
</gene>
<feature type="active site" description="Proton acceptor" evidence="12">
    <location>
        <position position="159"/>
    </location>
</feature>
<evidence type="ECO:0000256" key="14">
    <source>
        <dbReference type="PIRSR" id="PIRSR605959-3"/>
    </source>
</evidence>
<dbReference type="OrthoDB" id="9971669at2759"/>
<evidence type="ECO:0000256" key="11">
    <source>
        <dbReference type="ARBA" id="ARBA00023232"/>
    </source>
</evidence>
<sequence length="443" mass="49399">VRLVILFRENIFGYKSYKDLVYLIKEEMSFIPVTEDSHFPIQNLPYGIFSTNGTDPRIGVAIGDHVLDLSKVKHLFDGPELKNKQDVFAQTTLNAFMSLGRAAWKEARATLQKLLSKDEVILQNDYSLREIALVHQSQVKMHLPAKIGDYTDFYSSRDHATNVGIMFRGKDNALMPNWLHLPVGYHGRASSVVVSGTPIRRPCGQSSIDEITPVFGPCKILDFELEMAFFCGPGNSLGETITAENANDHIFGFVIMNDWSARDIQKWEYLPLGPFTAKNFGTTISPWVVTVDALEPFLLENILQVPEPMPYLRHSDPFRFNIELTVSIKGEDMTEPGIVCQSNFKHMYWTPKQQLAHHTVTGCNIQPGDLMGSGTISGPDQSSFGSMLELSWKGTRDVLLGNGHSRKFLKDGDNVIMTGCAVGNGYRVGFGECTGTILPAHSY</sequence>
<feature type="binding site" evidence="13">
    <location>
        <position position="375"/>
    </location>
    <ligand>
        <name>substrate</name>
    </ligand>
</feature>
<comment type="pathway">
    <text evidence="2 15">Amino-acid degradation; L-phenylalanine degradation; acetoacetate and fumarate from L-phenylalanine: step 6/6.</text>
</comment>
<dbReference type="PANTHER" id="PTHR43069:SF2">
    <property type="entry name" value="FUMARYLACETOACETASE"/>
    <property type="match status" value="1"/>
</dbReference>
<evidence type="ECO:0000256" key="6">
    <source>
        <dbReference type="ARBA" id="ARBA00022723"/>
    </source>
</evidence>
<dbReference type="Gene3D" id="3.90.850.10">
    <property type="entry name" value="Fumarylacetoacetase-like, C-terminal domain"/>
    <property type="match status" value="1"/>
</dbReference>
<evidence type="ECO:0000256" key="2">
    <source>
        <dbReference type="ARBA" id="ARBA00004782"/>
    </source>
</evidence>
<feature type="domain" description="Fumarylacetoacetase-like C-terminal" evidence="16">
    <location>
        <begin position="151"/>
        <end position="433"/>
    </location>
</feature>
<evidence type="ECO:0000259" key="17">
    <source>
        <dbReference type="Pfam" id="PF09298"/>
    </source>
</evidence>
<evidence type="ECO:0000256" key="9">
    <source>
        <dbReference type="ARBA" id="ARBA00022842"/>
    </source>
</evidence>
<feature type="binding site" evidence="14">
    <location>
        <position position="258"/>
    </location>
    <ligand>
        <name>Ca(2+)</name>
        <dbReference type="ChEBI" id="CHEBI:29108"/>
    </ligand>
</feature>
<dbReference type="InterPro" id="IPR015377">
    <property type="entry name" value="Fumarylacetoacetase_N"/>
</dbReference>
<keyword evidence="8 14" id="KW-0106">Calcium</keyword>
<proteinExistence type="evidence at transcript level"/>
<evidence type="ECO:0000256" key="10">
    <source>
        <dbReference type="ARBA" id="ARBA00022878"/>
    </source>
</evidence>
<dbReference type="AlphaFoldDB" id="T2MHA4"/>
<comment type="similarity">
    <text evidence="3 15">Belongs to the FAH family.</text>
</comment>
<reference evidence="18" key="1">
    <citation type="journal article" date="2013" name="Genome Biol. Evol.">
        <title>Punctuated emergences of genetic and phenotypic innovations in eumetazoan, bilaterian, euteleostome, and hominidae ancestors.</title>
        <authorList>
            <person name="Wenger Y."/>
            <person name="Galliot B."/>
        </authorList>
    </citation>
    <scope>NUCLEOTIDE SEQUENCE</scope>
    <source>
        <tissue evidence="18">Whole animals</tissue>
    </source>
</reference>
<feature type="binding site" evidence="14">
    <location>
        <position position="278"/>
    </location>
    <ligand>
        <name>Mg(2+)</name>
        <dbReference type="ChEBI" id="CHEBI:18420"/>
    </ligand>
</feature>
<dbReference type="GO" id="GO:1902000">
    <property type="term" value="P:homogentisate catabolic process"/>
    <property type="evidence" value="ECO:0007669"/>
    <property type="project" value="TreeGrafter"/>
</dbReference>
<dbReference type="InterPro" id="IPR036462">
    <property type="entry name" value="Fumarylacetoacetase_N_sf"/>
</dbReference>
<feature type="binding site" evidence="13">
    <location>
        <position position="269"/>
    </location>
    <ligand>
        <name>substrate</name>
    </ligand>
</feature>
<evidence type="ECO:0000256" key="15">
    <source>
        <dbReference type="RuleBase" id="RU366008"/>
    </source>
</evidence>
<feature type="binding site" evidence="14">
    <location>
        <position position="226"/>
    </location>
    <ligand>
        <name>Ca(2+)</name>
        <dbReference type="ChEBI" id="CHEBI:29108"/>
    </ligand>
</feature>
<dbReference type="SUPFAM" id="SSF63433">
    <property type="entry name" value="Fumarylacetoacetate hydrolase, FAH, N-terminal domain"/>
    <property type="match status" value="1"/>
</dbReference>
<dbReference type="GO" id="GO:0004334">
    <property type="term" value="F:fumarylacetoacetase activity"/>
    <property type="evidence" value="ECO:0007669"/>
    <property type="project" value="UniProtKB-UniRule"/>
</dbReference>
<evidence type="ECO:0000256" key="4">
    <source>
        <dbReference type="ARBA" id="ARBA00012094"/>
    </source>
</evidence>
<evidence type="ECO:0000256" key="13">
    <source>
        <dbReference type="PIRSR" id="PIRSR605959-2"/>
    </source>
</evidence>
<feature type="binding site" evidence="14">
    <location>
        <position position="224"/>
    </location>
    <ligand>
        <name>Ca(2+)</name>
        <dbReference type="ChEBI" id="CHEBI:29108"/>
    </ligand>
</feature>
<evidence type="ECO:0000256" key="7">
    <source>
        <dbReference type="ARBA" id="ARBA00022801"/>
    </source>
</evidence>
<feature type="binding site" evidence="13">
    <location>
        <position position="168"/>
    </location>
    <ligand>
        <name>substrate</name>
    </ligand>
</feature>
<dbReference type="Pfam" id="PF01557">
    <property type="entry name" value="FAA_hydrolase"/>
    <property type="match status" value="1"/>
</dbReference>
<name>T2MHA4_HYDVU</name>
<feature type="binding site" evidence="13">
    <location>
        <position position="154"/>
    </location>
    <ligand>
        <name>substrate</name>
    </ligand>
</feature>
<dbReference type="InterPro" id="IPR005959">
    <property type="entry name" value="Fumarylacetoacetase"/>
</dbReference>
<keyword evidence="11 15" id="KW-0585">Phenylalanine catabolism</keyword>
<dbReference type="NCBIfam" id="TIGR01266">
    <property type="entry name" value="fum_ac_acetase"/>
    <property type="match status" value="1"/>
</dbReference>
<keyword evidence="6 14" id="KW-0479">Metal-binding</keyword>
<feature type="binding site" evidence="14">
    <location>
        <position position="258"/>
    </location>
    <ligand>
        <name>Mg(2+)</name>
        <dbReference type="ChEBI" id="CHEBI:18420"/>
    </ligand>
</feature>
<dbReference type="InterPro" id="IPR011234">
    <property type="entry name" value="Fumarylacetoacetase-like_C"/>
</dbReference>
<feature type="non-terminal residue" evidence="18">
    <location>
        <position position="1"/>
    </location>
</feature>
<dbReference type="FunFam" id="3.90.850.10:FF:000004">
    <property type="entry name" value="Fumarylacetoacetase"/>
    <property type="match status" value="1"/>
</dbReference>
<evidence type="ECO:0000256" key="12">
    <source>
        <dbReference type="PIRSR" id="PIRSR605959-1"/>
    </source>
</evidence>
<keyword evidence="10 15" id="KW-0828">Tyrosine catabolism</keyword>
<accession>T2MHA4</accession>
<comment type="catalytic activity">
    <reaction evidence="1 15">
        <text>4-fumarylacetoacetate + H2O = acetoacetate + fumarate + H(+)</text>
        <dbReference type="Rhea" id="RHEA:10244"/>
        <dbReference type="ChEBI" id="CHEBI:13705"/>
        <dbReference type="ChEBI" id="CHEBI:15377"/>
        <dbReference type="ChEBI" id="CHEBI:15378"/>
        <dbReference type="ChEBI" id="CHEBI:18034"/>
        <dbReference type="ChEBI" id="CHEBI:29806"/>
        <dbReference type="EC" id="3.7.1.2"/>
    </reaction>
</comment>
<dbReference type="SUPFAM" id="SSF56529">
    <property type="entry name" value="FAH"/>
    <property type="match status" value="1"/>
</dbReference>
<evidence type="ECO:0000256" key="3">
    <source>
        <dbReference type="ARBA" id="ARBA00010211"/>
    </source>
</evidence>